<dbReference type="InterPro" id="IPR013780">
    <property type="entry name" value="Glyco_hydro_b"/>
</dbReference>
<dbReference type="InterPro" id="IPR027291">
    <property type="entry name" value="Glyco_hydro_38_N_sf"/>
</dbReference>
<dbReference type="InterPro" id="IPR000602">
    <property type="entry name" value="Glyco_hydro_38_N"/>
</dbReference>
<dbReference type="SUPFAM" id="SSF88713">
    <property type="entry name" value="Glycoside hydrolase/deacetylase"/>
    <property type="match status" value="1"/>
</dbReference>
<gene>
    <name evidence="8" type="ORF">KUTeg_010209</name>
</gene>
<evidence type="ECO:0000256" key="2">
    <source>
        <dbReference type="ARBA" id="ARBA00009792"/>
    </source>
</evidence>
<evidence type="ECO:0000256" key="4">
    <source>
        <dbReference type="ARBA" id="ARBA00022801"/>
    </source>
</evidence>
<dbReference type="Gene3D" id="1.20.1270.50">
    <property type="entry name" value="Glycoside hydrolase family 38, central domain"/>
    <property type="match status" value="1"/>
</dbReference>
<dbReference type="PANTHER" id="PTHR11607:SF3">
    <property type="entry name" value="LYSOSOMAL ALPHA-MANNOSIDASE"/>
    <property type="match status" value="1"/>
</dbReference>
<evidence type="ECO:0000259" key="7">
    <source>
        <dbReference type="SMART" id="SM00872"/>
    </source>
</evidence>
<evidence type="ECO:0000256" key="3">
    <source>
        <dbReference type="ARBA" id="ARBA00022723"/>
    </source>
</evidence>
<dbReference type="InterPro" id="IPR050843">
    <property type="entry name" value="Glycosyl_Hydrlase_38"/>
</dbReference>
<dbReference type="InterPro" id="IPR011330">
    <property type="entry name" value="Glyco_hydro/deAcase_b/a-brl"/>
</dbReference>
<accession>A0ABQ9F9E4</accession>
<dbReference type="Pfam" id="PF01074">
    <property type="entry name" value="Glyco_hydro_38N"/>
    <property type="match status" value="3"/>
</dbReference>
<feature type="domain" description="Glycoside hydrolase family 38 central" evidence="7">
    <location>
        <begin position="167"/>
        <end position="235"/>
    </location>
</feature>
<name>A0ABQ9F9E4_TEGGR</name>
<evidence type="ECO:0000256" key="5">
    <source>
        <dbReference type="ARBA" id="ARBA00022833"/>
    </source>
</evidence>
<dbReference type="PANTHER" id="PTHR11607">
    <property type="entry name" value="ALPHA-MANNOSIDASE"/>
    <property type="match status" value="1"/>
</dbReference>
<protein>
    <recommendedName>
        <fullName evidence="7">Glycoside hydrolase family 38 central domain-containing protein</fullName>
    </recommendedName>
</protein>
<dbReference type="SUPFAM" id="SSF74650">
    <property type="entry name" value="Galactose mutarotase-like"/>
    <property type="match status" value="1"/>
</dbReference>
<keyword evidence="9" id="KW-1185">Reference proteome</keyword>
<dbReference type="EMBL" id="JARBDR010000440">
    <property type="protein sequence ID" value="KAJ8312836.1"/>
    <property type="molecule type" value="Genomic_DNA"/>
</dbReference>
<sequence length="360" mass="40789">MLNVHLVPHTHDDVGWLKTVDQYFYGSRLEFILGGWCMNDEASTHYNAIIDQHALGFRFLANTFGECGRPRMGFDGLFFGRLDYQDKNLRLNTTNMEFVQKLIFSRASLITDMVLLPIFVENDDKTLHDYNVDQKVQEFIKAAKDQAKHFKSNHIMMTMGGDFRYQDANMWYKNMDKIIKYVNAEACKQLNVLAKLENADGLVNKLAMAMGVLQHHDAVSGTEKQHVAYDYALRLSDGIAACESVINEAFNKLLPKRQGEPTLQYSFCGLRNISFCNLTEISKQFFVTVYNPLGIPVQPWVRVPVSGSTYRVIPVSERTKGIPERNGSIAKSDLLFQVSVGPLGISSVHIQESNDNSNIL</sequence>
<dbReference type="Proteomes" id="UP001217089">
    <property type="component" value="Unassembled WGS sequence"/>
</dbReference>
<dbReference type="SMART" id="SM00872">
    <property type="entry name" value="Alpha-mann_mid"/>
    <property type="match status" value="1"/>
</dbReference>
<keyword evidence="6" id="KW-0326">Glycosidase</keyword>
<proteinExistence type="inferred from homology"/>
<dbReference type="SUPFAM" id="SSF88688">
    <property type="entry name" value="Families 57/38 glycoside transferase middle domain"/>
    <property type="match status" value="1"/>
</dbReference>
<keyword evidence="3" id="KW-0479">Metal-binding</keyword>
<dbReference type="InterPro" id="IPR037094">
    <property type="entry name" value="Glyco_hydro_38_cen_sf"/>
</dbReference>
<evidence type="ECO:0000256" key="1">
    <source>
        <dbReference type="ARBA" id="ARBA00001947"/>
    </source>
</evidence>
<keyword evidence="5" id="KW-0862">Zinc</keyword>
<evidence type="ECO:0000256" key="6">
    <source>
        <dbReference type="ARBA" id="ARBA00023295"/>
    </source>
</evidence>
<dbReference type="Gene3D" id="3.20.110.10">
    <property type="entry name" value="Glycoside hydrolase 38, N terminal domain"/>
    <property type="match status" value="3"/>
</dbReference>
<comment type="similarity">
    <text evidence="2">Belongs to the glycosyl hydrolase 38 family.</text>
</comment>
<dbReference type="InterPro" id="IPR011013">
    <property type="entry name" value="Gal_mutarotase_sf_dom"/>
</dbReference>
<reference evidence="8 9" key="1">
    <citation type="submission" date="2022-12" db="EMBL/GenBank/DDBJ databases">
        <title>Chromosome-level genome of Tegillarca granosa.</title>
        <authorList>
            <person name="Kim J."/>
        </authorList>
    </citation>
    <scope>NUCLEOTIDE SEQUENCE [LARGE SCALE GENOMIC DNA]</scope>
    <source>
        <strain evidence="8">Teg-2019</strain>
        <tissue evidence="8">Adductor muscle</tissue>
    </source>
</reference>
<evidence type="ECO:0000313" key="9">
    <source>
        <dbReference type="Proteomes" id="UP001217089"/>
    </source>
</evidence>
<dbReference type="Gene3D" id="2.60.40.1180">
    <property type="entry name" value="Golgi alpha-mannosidase II"/>
    <property type="match status" value="1"/>
</dbReference>
<comment type="caution">
    <text evidence="8">The sequence shown here is derived from an EMBL/GenBank/DDBJ whole genome shotgun (WGS) entry which is preliminary data.</text>
</comment>
<keyword evidence="4" id="KW-0378">Hydrolase</keyword>
<dbReference type="InterPro" id="IPR015341">
    <property type="entry name" value="Glyco_hydro_38_cen"/>
</dbReference>
<comment type="cofactor">
    <cofactor evidence="1">
        <name>Zn(2+)</name>
        <dbReference type="ChEBI" id="CHEBI:29105"/>
    </cofactor>
</comment>
<dbReference type="InterPro" id="IPR028995">
    <property type="entry name" value="Glyco_hydro_57/38_cen_sf"/>
</dbReference>
<organism evidence="8 9">
    <name type="scientific">Tegillarca granosa</name>
    <name type="common">Malaysian cockle</name>
    <name type="synonym">Anadara granosa</name>
    <dbReference type="NCBI Taxonomy" id="220873"/>
    <lineage>
        <taxon>Eukaryota</taxon>
        <taxon>Metazoa</taxon>
        <taxon>Spiralia</taxon>
        <taxon>Lophotrochozoa</taxon>
        <taxon>Mollusca</taxon>
        <taxon>Bivalvia</taxon>
        <taxon>Autobranchia</taxon>
        <taxon>Pteriomorphia</taxon>
        <taxon>Arcoida</taxon>
        <taxon>Arcoidea</taxon>
        <taxon>Arcidae</taxon>
        <taxon>Tegillarca</taxon>
    </lineage>
</organism>
<evidence type="ECO:0000313" key="8">
    <source>
        <dbReference type="EMBL" id="KAJ8312836.1"/>
    </source>
</evidence>